<feature type="transmembrane region" description="Helical" evidence="1">
    <location>
        <begin position="16"/>
        <end position="36"/>
    </location>
</feature>
<sequence>MAELDKLKNDFELLKIALNTLIVVFIGVVSFAFVNFEKLSNIKLILISCLIPLLLILFIIVCLKIKQKQKDIKDTK</sequence>
<reference evidence="3" key="2">
    <citation type="submission" date="2024-02" db="EMBL/GenBank/DDBJ databases">
        <authorList>
            <person name="Miller W.G."/>
            <person name="Yee E."/>
            <person name="Lopes B.S."/>
            <person name="Chapman M.H."/>
            <person name="Huynh S."/>
            <person name="Bono J.L."/>
            <person name="Parker C.T."/>
            <person name="Strachan N.J.C."/>
            <person name="Forbes K.J."/>
        </authorList>
    </citation>
    <scope>NUCLEOTIDE SEQUENCE</scope>
    <source>
        <strain evidence="3">RM9261</strain>
    </source>
</reference>
<keyword evidence="1" id="KW-0812">Transmembrane</keyword>
<keyword evidence="1" id="KW-0472">Membrane</keyword>
<keyword evidence="5" id="KW-1185">Reference proteome</keyword>
<dbReference type="EMBL" id="CP144916">
    <property type="protein sequence ID" value="WWC41284.1"/>
    <property type="molecule type" value="Genomic_DNA"/>
</dbReference>
<dbReference type="Proteomes" id="UP001318120">
    <property type="component" value="Chromosome"/>
</dbReference>
<feature type="transmembrane region" description="Helical" evidence="1">
    <location>
        <begin position="42"/>
        <end position="63"/>
    </location>
</feature>
<keyword evidence="1" id="KW-1133">Transmembrane helix</keyword>
<evidence type="ECO:0000313" key="5">
    <source>
        <dbReference type="Proteomes" id="UP001318120"/>
    </source>
</evidence>
<dbReference type="Proteomes" id="UP000194265">
    <property type="component" value="Chromosome"/>
</dbReference>
<dbReference type="EMBL" id="CP018791">
    <property type="protein sequence ID" value="ARR02218.1"/>
    <property type="molecule type" value="Genomic_DNA"/>
</dbReference>
<evidence type="ECO:0000256" key="1">
    <source>
        <dbReference type="SAM" id="Phobius"/>
    </source>
</evidence>
<reference evidence="4 5" key="1">
    <citation type="journal article" date="2017" name="Genome Biol. Evol.">
        <title>Comparative Genomic Analysis Identifies a Campylobacter Clade Deficient in Selenium Metabolism.</title>
        <authorList>
            <person name="Miller W.G."/>
            <person name="Yee E."/>
            <person name="Lopes B.S."/>
            <person name="Chapman M.H."/>
            <person name="Huynh S."/>
            <person name="Bono J.L."/>
            <person name="Parker C.T."/>
            <person name="Strachan N.J.C."/>
            <person name="Forbes K.J."/>
        </authorList>
    </citation>
    <scope>NUCLEOTIDE SEQUENCE [LARGE SCALE GENOMIC DNA]</scope>
    <source>
        <strain evidence="2 4">RM8964</strain>
        <strain evidence="3 5">RM9261</strain>
    </source>
</reference>
<evidence type="ECO:0000313" key="4">
    <source>
        <dbReference type="Proteomes" id="UP000194265"/>
    </source>
</evidence>
<dbReference type="GeneID" id="93113675"/>
<proteinExistence type="predicted"/>
<gene>
    <name evidence="2" type="ORF">CVIC8964_0806</name>
    <name evidence="3" type="ORF">CVIC9261_06155</name>
</gene>
<protein>
    <submittedName>
        <fullName evidence="2">Membrane protein</fullName>
    </submittedName>
</protein>
<dbReference type="AlphaFoldDB" id="A0A1X9T124"/>
<organism evidence="2 4">
    <name type="scientific">Campylobacter vicugnae</name>
    <dbReference type="NCBI Taxonomy" id="1660076"/>
    <lineage>
        <taxon>Bacteria</taxon>
        <taxon>Pseudomonadati</taxon>
        <taxon>Campylobacterota</taxon>
        <taxon>Epsilonproteobacteria</taxon>
        <taxon>Campylobacterales</taxon>
        <taxon>Campylobacteraceae</taxon>
        <taxon>Campylobacter</taxon>
    </lineage>
</organism>
<accession>A0A1X9T124</accession>
<evidence type="ECO:0000313" key="3">
    <source>
        <dbReference type="EMBL" id="WWC41284.1"/>
    </source>
</evidence>
<name>A0A1X9T124_9BACT</name>
<dbReference type="STRING" id="1660074.CVIC8964_0806"/>
<evidence type="ECO:0000313" key="2">
    <source>
        <dbReference type="EMBL" id="ARR02218.1"/>
    </source>
</evidence>
<dbReference type="RefSeq" id="WP_086254435.1">
    <property type="nucleotide sequence ID" value="NZ_CP144915.1"/>
</dbReference>